<keyword evidence="2" id="KW-1133">Transmembrane helix</keyword>
<keyword evidence="2" id="KW-0472">Membrane</keyword>
<reference evidence="3" key="1">
    <citation type="submission" date="2023-08" db="EMBL/GenBank/DDBJ databases">
        <authorList>
            <person name="Alioto T."/>
            <person name="Alioto T."/>
            <person name="Gomez Garrido J."/>
        </authorList>
    </citation>
    <scope>NUCLEOTIDE SEQUENCE</scope>
</reference>
<keyword evidence="4" id="KW-1185">Reference proteome</keyword>
<gene>
    <name evidence="3" type="ORF">OCTVUL_1B019875</name>
</gene>
<evidence type="ECO:0000313" key="3">
    <source>
        <dbReference type="EMBL" id="CAI9720346.1"/>
    </source>
</evidence>
<keyword evidence="2" id="KW-0812">Transmembrane</keyword>
<sequence length="103" mass="12126">MSFRRYKLSFVMERERNKTRLYPAAFCGKTTTSIHTALCAFMLKFFPFRNEKTHGKAFAKPNRLLKTKNNVRLCVCSYVRKTKKEKKKKNEGKRTGTTKPEVK</sequence>
<evidence type="ECO:0000256" key="2">
    <source>
        <dbReference type="SAM" id="Phobius"/>
    </source>
</evidence>
<dbReference type="AlphaFoldDB" id="A0AA36AQB3"/>
<protein>
    <submittedName>
        <fullName evidence="3">Uncharacterized protein</fullName>
    </submittedName>
</protein>
<accession>A0AA36AQB3</accession>
<feature type="region of interest" description="Disordered" evidence="1">
    <location>
        <begin position="82"/>
        <end position="103"/>
    </location>
</feature>
<feature type="compositionally biased region" description="Basic residues" evidence="1">
    <location>
        <begin position="82"/>
        <end position="91"/>
    </location>
</feature>
<dbReference type="Proteomes" id="UP001162480">
    <property type="component" value="Chromosome 3"/>
</dbReference>
<dbReference type="EMBL" id="OX597816">
    <property type="protein sequence ID" value="CAI9720346.1"/>
    <property type="molecule type" value="Genomic_DNA"/>
</dbReference>
<evidence type="ECO:0000313" key="4">
    <source>
        <dbReference type="Proteomes" id="UP001162480"/>
    </source>
</evidence>
<proteinExistence type="predicted"/>
<name>A0AA36AQB3_OCTVU</name>
<feature type="transmembrane region" description="Helical" evidence="2">
    <location>
        <begin position="21"/>
        <end position="43"/>
    </location>
</feature>
<organism evidence="3 4">
    <name type="scientific">Octopus vulgaris</name>
    <name type="common">Common octopus</name>
    <dbReference type="NCBI Taxonomy" id="6645"/>
    <lineage>
        <taxon>Eukaryota</taxon>
        <taxon>Metazoa</taxon>
        <taxon>Spiralia</taxon>
        <taxon>Lophotrochozoa</taxon>
        <taxon>Mollusca</taxon>
        <taxon>Cephalopoda</taxon>
        <taxon>Coleoidea</taxon>
        <taxon>Octopodiformes</taxon>
        <taxon>Octopoda</taxon>
        <taxon>Incirrata</taxon>
        <taxon>Octopodidae</taxon>
        <taxon>Octopus</taxon>
    </lineage>
</organism>
<evidence type="ECO:0000256" key="1">
    <source>
        <dbReference type="SAM" id="MobiDB-lite"/>
    </source>
</evidence>